<evidence type="ECO:0000313" key="2">
    <source>
        <dbReference type="EMBL" id="GBP19430.1"/>
    </source>
</evidence>
<dbReference type="AlphaFoldDB" id="A0A4C1TZL9"/>
<dbReference type="Proteomes" id="UP000299102">
    <property type="component" value="Unassembled WGS sequence"/>
</dbReference>
<proteinExistence type="predicted"/>
<keyword evidence="3" id="KW-1185">Reference proteome</keyword>
<protein>
    <submittedName>
        <fullName evidence="2">Uncharacterized protein</fullName>
    </submittedName>
</protein>
<feature type="compositionally biased region" description="Pro residues" evidence="1">
    <location>
        <begin position="131"/>
        <end position="145"/>
    </location>
</feature>
<comment type="caution">
    <text evidence="2">The sequence shown here is derived from an EMBL/GenBank/DDBJ whole genome shotgun (WGS) entry which is preliminary data.</text>
</comment>
<organism evidence="2 3">
    <name type="scientific">Eumeta variegata</name>
    <name type="common">Bagworm moth</name>
    <name type="synonym">Eumeta japonica</name>
    <dbReference type="NCBI Taxonomy" id="151549"/>
    <lineage>
        <taxon>Eukaryota</taxon>
        <taxon>Metazoa</taxon>
        <taxon>Ecdysozoa</taxon>
        <taxon>Arthropoda</taxon>
        <taxon>Hexapoda</taxon>
        <taxon>Insecta</taxon>
        <taxon>Pterygota</taxon>
        <taxon>Neoptera</taxon>
        <taxon>Endopterygota</taxon>
        <taxon>Lepidoptera</taxon>
        <taxon>Glossata</taxon>
        <taxon>Ditrysia</taxon>
        <taxon>Tineoidea</taxon>
        <taxon>Psychidae</taxon>
        <taxon>Oiketicinae</taxon>
        <taxon>Eumeta</taxon>
    </lineage>
</organism>
<accession>A0A4C1TZL9</accession>
<sequence>MYDACAGRARPPAALRFRSCYTGNVFVRRRTLYNDMAIQLRYCSIIPSFALQCLYQDLDSHLACVGEDCGRGGTPRRVRRTLPGGISGLCPVRYFVANVNQDSERLTVLNLESGAAKITRSPIATHYRRPPSAPRAPPSPTPHPLPAALSNTNDGRIKTAVSAPNDH</sequence>
<name>A0A4C1TZL9_EUMVA</name>
<reference evidence="2 3" key="1">
    <citation type="journal article" date="2019" name="Commun. Biol.">
        <title>The bagworm genome reveals a unique fibroin gene that provides high tensile strength.</title>
        <authorList>
            <person name="Kono N."/>
            <person name="Nakamura H."/>
            <person name="Ohtoshi R."/>
            <person name="Tomita M."/>
            <person name="Numata K."/>
            <person name="Arakawa K."/>
        </authorList>
    </citation>
    <scope>NUCLEOTIDE SEQUENCE [LARGE SCALE GENOMIC DNA]</scope>
</reference>
<feature type="region of interest" description="Disordered" evidence="1">
    <location>
        <begin position="120"/>
        <end position="167"/>
    </location>
</feature>
<evidence type="ECO:0000256" key="1">
    <source>
        <dbReference type="SAM" id="MobiDB-lite"/>
    </source>
</evidence>
<gene>
    <name evidence="2" type="ORF">EVAR_15778_1</name>
</gene>
<evidence type="ECO:0000313" key="3">
    <source>
        <dbReference type="Proteomes" id="UP000299102"/>
    </source>
</evidence>
<dbReference type="EMBL" id="BGZK01000108">
    <property type="protein sequence ID" value="GBP19430.1"/>
    <property type="molecule type" value="Genomic_DNA"/>
</dbReference>